<proteinExistence type="inferred from homology"/>
<dbReference type="PANTHER" id="PTHR21015:SF22">
    <property type="entry name" value="GLYCOSYLTRANSFERASE"/>
    <property type="match status" value="1"/>
</dbReference>
<evidence type="ECO:0000256" key="5">
    <source>
        <dbReference type="ARBA" id="ARBA00022960"/>
    </source>
</evidence>
<dbReference type="HAMAP" id="MF_00033">
    <property type="entry name" value="MurG"/>
    <property type="match status" value="1"/>
</dbReference>
<keyword evidence="4" id="KW-0808">Transferase</keyword>
<dbReference type="Pfam" id="PF03033">
    <property type="entry name" value="Glyco_transf_28"/>
    <property type="match status" value="1"/>
</dbReference>
<evidence type="ECO:0000256" key="1">
    <source>
        <dbReference type="ARBA" id="ARBA00022475"/>
    </source>
</evidence>
<evidence type="ECO:0000256" key="8">
    <source>
        <dbReference type="ARBA" id="ARBA00023306"/>
    </source>
</evidence>
<organism evidence="12">
    <name type="scientific">freshwater metagenome</name>
    <dbReference type="NCBI Taxonomy" id="449393"/>
    <lineage>
        <taxon>unclassified sequences</taxon>
        <taxon>metagenomes</taxon>
        <taxon>ecological metagenomes</taxon>
    </lineage>
</organism>
<evidence type="ECO:0000256" key="7">
    <source>
        <dbReference type="ARBA" id="ARBA00023136"/>
    </source>
</evidence>
<keyword evidence="5" id="KW-0133">Cell shape</keyword>
<evidence type="ECO:0000256" key="9">
    <source>
        <dbReference type="ARBA" id="ARBA00023316"/>
    </source>
</evidence>
<keyword evidence="3" id="KW-0328">Glycosyltransferase</keyword>
<keyword evidence="7" id="KW-0472">Membrane</keyword>
<dbReference type="GO" id="GO:0051301">
    <property type="term" value="P:cell division"/>
    <property type="evidence" value="ECO:0007669"/>
    <property type="project" value="UniProtKB-KW"/>
</dbReference>
<dbReference type="AlphaFoldDB" id="A0A6J7DK63"/>
<dbReference type="InterPro" id="IPR007235">
    <property type="entry name" value="Glyco_trans_28_C"/>
</dbReference>
<dbReference type="InterPro" id="IPR004276">
    <property type="entry name" value="GlycoTrans_28_N"/>
</dbReference>
<evidence type="ECO:0000256" key="2">
    <source>
        <dbReference type="ARBA" id="ARBA00022618"/>
    </source>
</evidence>
<evidence type="ECO:0000259" key="10">
    <source>
        <dbReference type="Pfam" id="PF03033"/>
    </source>
</evidence>
<dbReference type="GO" id="GO:0071555">
    <property type="term" value="P:cell wall organization"/>
    <property type="evidence" value="ECO:0007669"/>
    <property type="project" value="UniProtKB-KW"/>
</dbReference>
<keyword evidence="6" id="KW-0573">Peptidoglycan synthesis</keyword>
<dbReference type="PANTHER" id="PTHR21015">
    <property type="entry name" value="UDP-N-ACETYLGLUCOSAMINE--N-ACETYLMURAMYL-(PENTAPEPTIDE) PYROPHOSPHORYL-UNDECAPRENOL N-ACETYLGLUCOSAMINE TRANSFERASE 1"/>
    <property type="match status" value="1"/>
</dbReference>
<evidence type="ECO:0000256" key="6">
    <source>
        <dbReference type="ARBA" id="ARBA00022984"/>
    </source>
</evidence>
<dbReference type="InterPro" id="IPR006009">
    <property type="entry name" value="GlcNAc_MurG"/>
</dbReference>
<evidence type="ECO:0000256" key="4">
    <source>
        <dbReference type="ARBA" id="ARBA00022679"/>
    </source>
</evidence>
<accession>A0A6J7DK63</accession>
<keyword evidence="9" id="KW-0961">Cell wall biogenesis/degradation</keyword>
<dbReference type="Pfam" id="PF04101">
    <property type="entry name" value="Glyco_tran_28_C"/>
    <property type="match status" value="1"/>
</dbReference>
<dbReference type="Gene3D" id="3.40.50.2000">
    <property type="entry name" value="Glycogen Phosphorylase B"/>
    <property type="match status" value="2"/>
</dbReference>
<gene>
    <name evidence="12" type="ORF">UFOPK3423_00740</name>
</gene>
<evidence type="ECO:0000259" key="11">
    <source>
        <dbReference type="Pfam" id="PF04101"/>
    </source>
</evidence>
<dbReference type="GO" id="GO:0005975">
    <property type="term" value="P:carbohydrate metabolic process"/>
    <property type="evidence" value="ECO:0007669"/>
    <property type="project" value="InterPro"/>
</dbReference>
<keyword evidence="1" id="KW-1003">Cell membrane</keyword>
<dbReference type="SUPFAM" id="SSF53756">
    <property type="entry name" value="UDP-Glycosyltransferase/glycogen phosphorylase"/>
    <property type="match status" value="1"/>
</dbReference>
<dbReference type="GO" id="GO:0009252">
    <property type="term" value="P:peptidoglycan biosynthetic process"/>
    <property type="evidence" value="ECO:0007669"/>
    <property type="project" value="UniProtKB-KW"/>
</dbReference>
<evidence type="ECO:0000313" key="12">
    <source>
        <dbReference type="EMBL" id="CAB4871027.1"/>
    </source>
</evidence>
<feature type="domain" description="Glycosyl transferase family 28 C-terminal" evidence="11">
    <location>
        <begin position="169"/>
        <end position="331"/>
    </location>
</feature>
<feature type="domain" description="Glycosyltransferase family 28 N-terminal" evidence="10">
    <location>
        <begin position="2"/>
        <end position="126"/>
    </location>
</feature>
<dbReference type="GO" id="GO:0050511">
    <property type="term" value="F:undecaprenyldiphospho-muramoylpentapeptide beta-N-acetylglucosaminyltransferase activity"/>
    <property type="evidence" value="ECO:0007669"/>
    <property type="project" value="InterPro"/>
</dbReference>
<reference evidence="12" key="1">
    <citation type="submission" date="2020-05" db="EMBL/GenBank/DDBJ databases">
        <authorList>
            <person name="Chiriac C."/>
            <person name="Salcher M."/>
            <person name="Ghai R."/>
            <person name="Kavagutti S V."/>
        </authorList>
    </citation>
    <scope>NUCLEOTIDE SEQUENCE</scope>
</reference>
<sequence length="343" mass="35936">MPALAVADALRAELPDARVVFVGGQRAERELVPAAGYELRTLAVEGLSRTNPLRAARAAWRAMRAVAAAKAILDELQPAAVMGGGGYVAGPVGLAASRRRIPLVLTEADSHLGLTNRLLAPRARRVCLAFPIAGREGDRYRVTGRPVPPPASDRRAARERFGLGEKDRVLLVFGGSLGARSVNQATLKAFAAPDCRLRVLHAGGERDLPALRAALGEPAPPHYDLRGFIDDFGQALLAADLVVARSGGSVFEVAAHGCPAILVPYPHAAGDHQAGNARWMEQAGAAIVIRDEELTGARLRAEVDALFADTQRLAAMAAASRALARPDAAQAIAGELLAAGGLR</sequence>
<dbReference type="EMBL" id="CAFBLQ010000064">
    <property type="protein sequence ID" value="CAB4871027.1"/>
    <property type="molecule type" value="Genomic_DNA"/>
</dbReference>
<evidence type="ECO:0000256" key="3">
    <source>
        <dbReference type="ARBA" id="ARBA00022676"/>
    </source>
</evidence>
<dbReference type="GO" id="GO:0008360">
    <property type="term" value="P:regulation of cell shape"/>
    <property type="evidence" value="ECO:0007669"/>
    <property type="project" value="UniProtKB-KW"/>
</dbReference>
<name>A0A6J7DK63_9ZZZZ</name>
<protein>
    <submittedName>
        <fullName evidence="12">Unannotated protein</fullName>
    </submittedName>
</protein>
<keyword evidence="2" id="KW-0132">Cell division</keyword>
<dbReference type="CDD" id="cd03785">
    <property type="entry name" value="GT28_MurG"/>
    <property type="match status" value="1"/>
</dbReference>
<keyword evidence="8" id="KW-0131">Cell cycle</keyword>